<evidence type="ECO:0000313" key="2">
    <source>
        <dbReference type="EMBL" id="BCJ34217.1"/>
    </source>
</evidence>
<keyword evidence="3" id="KW-1185">Reference proteome</keyword>
<name>A0A7R7DMR2_9ACTN</name>
<proteinExistence type="predicted"/>
<dbReference type="EMBL" id="AP023355">
    <property type="protein sequence ID" value="BCJ34217.1"/>
    <property type="molecule type" value="Genomic_DNA"/>
</dbReference>
<reference evidence="2 3" key="1">
    <citation type="submission" date="2020-08" db="EMBL/GenBank/DDBJ databases">
        <title>Whole genome shotgun sequence of Actinocatenispora thailandica NBRC 105041.</title>
        <authorList>
            <person name="Komaki H."/>
            <person name="Tamura T."/>
        </authorList>
    </citation>
    <scope>NUCLEOTIDE SEQUENCE [LARGE SCALE GENOMIC DNA]</scope>
    <source>
        <strain evidence="2 3">NBRC 105041</strain>
    </source>
</reference>
<evidence type="ECO:0000256" key="1">
    <source>
        <dbReference type="SAM" id="SignalP"/>
    </source>
</evidence>
<sequence>MRVRIPLHRLGAAVVVALTAVTAIGAPAAADARSSETRYAGTPYVGTPYVGTRYDLGQATPLAGPQPAVDRLAGQITSSTDRMLHDLAAHRARLPYSADDYAVTTGRPKLVTYPRPDTEPASTRYATTVSQAGRSHDPITYTRAARRPNNREKDTSWSSFSFRGPIVVSVRTLHRTGATGCLVRPASAGVRTRYHDGTCTFALRRPANLSVEFTPQDGPVVTHPMLLFANPLERQVPSPDDRNVLYFGPGVHRIGPNVALHDNETVYLAGGAWVEGTFVGIDVKNVVIKGRGVLDGLFLDTGNQAENKKQPGFIDIRCDNQGDPARTCATNPTSSNVLIDGLTLIDGPRLNVRALSSYTTVRNVKMIGWWINTDGIVAGNKSLVEHDFVKVNEDSLKLFWGDSVVRDNVVWQLENGAPFMLSWNIEQDSANFHVYDDDVIHVEQYNAPTQGVFDARHAGAGHLQRYLFERIHIEDASYRLFYLNVEHNRWYDPALGYGSFSELVFRDVTAPPASAFTLPSVLNGIDAEHGFRNVDLVDVRMGERCLTTAAAANLRLDPDATSQIRVLAGPHCGGAR</sequence>
<feature type="signal peptide" evidence="1">
    <location>
        <begin position="1"/>
        <end position="25"/>
    </location>
</feature>
<dbReference type="SUPFAM" id="SSF51126">
    <property type="entry name" value="Pectin lyase-like"/>
    <property type="match status" value="1"/>
</dbReference>
<gene>
    <name evidence="2" type="ORF">Athai_17200</name>
</gene>
<dbReference type="InterPro" id="IPR012334">
    <property type="entry name" value="Pectin_lyas_fold"/>
</dbReference>
<keyword evidence="1" id="KW-0732">Signal</keyword>
<evidence type="ECO:0008006" key="4">
    <source>
        <dbReference type="Google" id="ProtNLM"/>
    </source>
</evidence>
<dbReference type="Gene3D" id="2.160.20.10">
    <property type="entry name" value="Single-stranded right-handed beta-helix, Pectin lyase-like"/>
    <property type="match status" value="1"/>
</dbReference>
<dbReference type="RefSeq" id="WP_203960971.1">
    <property type="nucleotide sequence ID" value="NZ_AP023355.1"/>
</dbReference>
<evidence type="ECO:0000313" key="3">
    <source>
        <dbReference type="Proteomes" id="UP000611640"/>
    </source>
</evidence>
<feature type="chain" id="PRO_5039379114" description="Endopolygalacturonase" evidence="1">
    <location>
        <begin position="26"/>
        <end position="576"/>
    </location>
</feature>
<dbReference type="Proteomes" id="UP000611640">
    <property type="component" value="Chromosome"/>
</dbReference>
<organism evidence="2 3">
    <name type="scientific">Actinocatenispora thailandica</name>
    <dbReference type="NCBI Taxonomy" id="227318"/>
    <lineage>
        <taxon>Bacteria</taxon>
        <taxon>Bacillati</taxon>
        <taxon>Actinomycetota</taxon>
        <taxon>Actinomycetes</taxon>
        <taxon>Micromonosporales</taxon>
        <taxon>Micromonosporaceae</taxon>
        <taxon>Actinocatenispora</taxon>
    </lineage>
</organism>
<dbReference type="InterPro" id="IPR011050">
    <property type="entry name" value="Pectin_lyase_fold/virulence"/>
</dbReference>
<dbReference type="KEGG" id="atl:Athai_17200"/>
<protein>
    <recommendedName>
        <fullName evidence="4">Endopolygalacturonase</fullName>
    </recommendedName>
</protein>
<accession>A0A7R7DMR2</accession>
<dbReference type="AlphaFoldDB" id="A0A7R7DMR2"/>